<keyword evidence="2" id="KW-1185">Reference proteome</keyword>
<name>A0A4U5N2E6_STECR</name>
<evidence type="ECO:0000313" key="2">
    <source>
        <dbReference type="Proteomes" id="UP000298663"/>
    </source>
</evidence>
<dbReference type="AlphaFoldDB" id="A0A4U5N2E6"/>
<dbReference type="EMBL" id="AZBU02000005">
    <property type="protein sequence ID" value="TKR76579.1"/>
    <property type="molecule type" value="Genomic_DNA"/>
</dbReference>
<sequence>MEVFLATINVCFGYIVRSWQVTAKATAAYKMFHRSCRLRSYRSIQGQQQKYRLRIIVLKALKSVDHDVFDVDSVEMVELRDFDPFS</sequence>
<evidence type="ECO:0000313" key="1">
    <source>
        <dbReference type="EMBL" id="TKR76579.1"/>
    </source>
</evidence>
<reference evidence="1 2" key="1">
    <citation type="journal article" date="2015" name="Genome Biol.">
        <title>Comparative genomics of Steinernema reveals deeply conserved gene regulatory networks.</title>
        <authorList>
            <person name="Dillman A.R."/>
            <person name="Macchietto M."/>
            <person name="Porter C.F."/>
            <person name="Rogers A."/>
            <person name="Williams B."/>
            <person name="Antoshechkin I."/>
            <person name="Lee M.M."/>
            <person name="Goodwin Z."/>
            <person name="Lu X."/>
            <person name="Lewis E.E."/>
            <person name="Goodrich-Blair H."/>
            <person name="Stock S.P."/>
            <person name="Adams B.J."/>
            <person name="Sternberg P.W."/>
            <person name="Mortazavi A."/>
        </authorList>
    </citation>
    <scope>NUCLEOTIDE SEQUENCE [LARGE SCALE GENOMIC DNA]</scope>
    <source>
        <strain evidence="1 2">ALL</strain>
    </source>
</reference>
<organism evidence="1 2">
    <name type="scientific">Steinernema carpocapsae</name>
    <name type="common">Entomopathogenic nematode</name>
    <dbReference type="NCBI Taxonomy" id="34508"/>
    <lineage>
        <taxon>Eukaryota</taxon>
        <taxon>Metazoa</taxon>
        <taxon>Ecdysozoa</taxon>
        <taxon>Nematoda</taxon>
        <taxon>Chromadorea</taxon>
        <taxon>Rhabditida</taxon>
        <taxon>Tylenchina</taxon>
        <taxon>Panagrolaimomorpha</taxon>
        <taxon>Strongyloidoidea</taxon>
        <taxon>Steinernematidae</taxon>
        <taxon>Steinernema</taxon>
    </lineage>
</organism>
<protein>
    <submittedName>
        <fullName evidence="1">Uncharacterized protein</fullName>
    </submittedName>
</protein>
<comment type="caution">
    <text evidence="1">The sequence shown here is derived from an EMBL/GenBank/DDBJ whole genome shotgun (WGS) entry which is preliminary data.</text>
</comment>
<gene>
    <name evidence="1" type="ORF">L596_017697</name>
</gene>
<proteinExistence type="predicted"/>
<accession>A0A4U5N2E6</accession>
<reference evidence="1 2" key="2">
    <citation type="journal article" date="2019" name="G3 (Bethesda)">
        <title>Hybrid Assembly of the Genome of the Entomopathogenic Nematode Steinernema carpocapsae Identifies the X-Chromosome.</title>
        <authorList>
            <person name="Serra L."/>
            <person name="Macchietto M."/>
            <person name="Macias-Munoz A."/>
            <person name="McGill C.J."/>
            <person name="Rodriguez I.M."/>
            <person name="Rodriguez B."/>
            <person name="Murad R."/>
            <person name="Mortazavi A."/>
        </authorList>
    </citation>
    <scope>NUCLEOTIDE SEQUENCE [LARGE SCALE GENOMIC DNA]</scope>
    <source>
        <strain evidence="1 2">ALL</strain>
    </source>
</reference>
<dbReference type="Proteomes" id="UP000298663">
    <property type="component" value="Unassembled WGS sequence"/>
</dbReference>